<keyword evidence="3 6" id="KW-0378">Hydrolase</keyword>
<evidence type="ECO:0000313" key="9">
    <source>
        <dbReference type="Proteomes" id="UP000603141"/>
    </source>
</evidence>
<evidence type="ECO:0000256" key="2">
    <source>
        <dbReference type="ARBA" id="ARBA00022723"/>
    </source>
</evidence>
<dbReference type="Gene3D" id="3.40.390.10">
    <property type="entry name" value="Collagenase (Catalytic Domain)"/>
    <property type="match status" value="1"/>
</dbReference>
<dbReference type="RefSeq" id="WP_200272761.1">
    <property type="nucleotide sequence ID" value="NZ_JAENIJ010000032.1"/>
</dbReference>
<keyword evidence="2" id="KW-0479">Metal-binding</keyword>
<name>A0A934SA04_9BACT</name>
<keyword evidence="5 6" id="KW-0482">Metalloprotease</keyword>
<keyword evidence="4 6" id="KW-0862">Zinc</keyword>
<protein>
    <recommendedName>
        <fullName evidence="7">Peptidase M48 domain-containing protein</fullName>
    </recommendedName>
</protein>
<dbReference type="GO" id="GO:0008237">
    <property type="term" value="F:metallopeptidase activity"/>
    <property type="evidence" value="ECO:0007669"/>
    <property type="project" value="InterPro"/>
</dbReference>
<evidence type="ECO:0000256" key="4">
    <source>
        <dbReference type="ARBA" id="ARBA00022833"/>
    </source>
</evidence>
<evidence type="ECO:0000256" key="5">
    <source>
        <dbReference type="ARBA" id="ARBA00023049"/>
    </source>
</evidence>
<dbReference type="InterPro" id="IPR001915">
    <property type="entry name" value="Peptidase_M48"/>
</dbReference>
<proteinExistence type="inferred from homology"/>
<dbReference type="InterPro" id="IPR024079">
    <property type="entry name" value="MetalloPept_cat_dom_sf"/>
</dbReference>
<evidence type="ECO:0000313" key="8">
    <source>
        <dbReference type="EMBL" id="MBK1884009.1"/>
    </source>
</evidence>
<dbReference type="EMBL" id="JAENIJ010000032">
    <property type="protein sequence ID" value="MBK1884009.1"/>
    <property type="molecule type" value="Genomic_DNA"/>
</dbReference>
<evidence type="ECO:0000256" key="1">
    <source>
        <dbReference type="ARBA" id="ARBA00022670"/>
    </source>
</evidence>
<dbReference type="Proteomes" id="UP000603141">
    <property type="component" value="Unassembled WGS sequence"/>
</dbReference>
<gene>
    <name evidence="8" type="ORF">JIN85_16435</name>
</gene>
<evidence type="ECO:0000259" key="7">
    <source>
        <dbReference type="Pfam" id="PF01435"/>
    </source>
</evidence>
<evidence type="ECO:0000256" key="3">
    <source>
        <dbReference type="ARBA" id="ARBA00022801"/>
    </source>
</evidence>
<comment type="caution">
    <text evidence="8">The sequence shown here is derived from an EMBL/GenBank/DDBJ whole genome shotgun (WGS) entry which is preliminary data.</text>
</comment>
<dbReference type="Pfam" id="PF01435">
    <property type="entry name" value="Peptidase_M48"/>
    <property type="match status" value="1"/>
</dbReference>
<dbReference type="SUPFAM" id="SSF55486">
    <property type="entry name" value="Metalloproteases ('zincins'), catalytic domain"/>
    <property type="match status" value="1"/>
</dbReference>
<accession>A0A934SA04</accession>
<comment type="similarity">
    <text evidence="6">Belongs to the peptidase M48 family.</text>
</comment>
<keyword evidence="1 6" id="KW-0645">Protease</keyword>
<organism evidence="8 9">
    <name type="scientific">Luteolibacter pohnpeiensis</name>
    <dbReference type="NCBI Taxonomy" id="454153"/>
    <lineage>
        <taxon>Bacteria</taxon>
        <taxon>Pseudomonadati</taxon>
        <taxon>Verrucomicrobiota</taxon>
        <taxon>Verrucomicrobiia</taxon>
        <taxon>Verrucomicrobiales</taxon>
        <taxon>Verrucomicrobiaceae</taxon>
        <taxon>Luteolibacter</taxon>
    </lineage>
</organism>
<dbReference type="AlphaFoldDB" id="A0A934SA04"/>
<keyword evidence="9" id="KW-1185">Reference proteome</keyword>
<reference evidence="8" key="1">
    <citation type="submission" date="2021-01" db="EMBL/GenBank/DDBJ databases">
        <title>Modified the classification status of verrucomicrobia.</title>
        <authorList>
            <person name="Feng X."/>
        </authorList>
    </citation>
    <scope>NUCLEOTIDE SEQUENCE</scope>
    <source>
        <strain evidence="8">KCTC 22041</strain>
    </source>
</reference>
<evidence type="ECO:0000256" key="6">
    <source>
        <dbReference type="RuleBase" id="RU003983"/>
    </source>
</evidence>
<comment type="cofactor">
    <cofactor evidence="6">
        <name>Zn(2+)</name>
        <dbReference type="ChEBI" id="CHEBI:29105"/>
    </cofactor>
    <text evidence="6">Binds 1 zinc ion per subunit.</text>
</comment>
<feature type="domain" description="Peptidase M48" evidence="7">
    <location>
        <begin position="153"/>
        <end position="221"/>
    </location>
</feature>
<sequence>MNYHLGLYVMLFPVLGNLHAEVTVNSPVTLTHRVRVQPIRVANSDGTYATTFGSANQESYIKEQVNRIWAQVGVRIDWLPVVDYADDFVFDGSPGDYSTATRPGSHLDRIIAETGAPPKRTSAIELNMFFVQIVPNYSYTSANTTNGYSFVDANGLTVFVGSALPTFVSGQDAVARILAHEIGHNLGLSHVSSTSNLMNASPTSGLLTTTQKSTLFSNQSGIDGYEFLQQLPVPSNFSEWAAAYDLTGAPEDDDDHDSIPNVIEFMLGLDPTAPSQLPALVSDSNGTTWTLTKQSLALDDGLVYQVEVSDDLENWSQIGASGSGSSIVEDTNQDLVVRLAAGASFRGMRMLVSIPTDLTAVAVSASASSIKSESTRSVTTPQHPIGTCSIEIHPE</sequence>